<dbReference type="Proteomes" id="UP001652660">
    <property type="component" value="Chromosome 7c"/>
</dbReference>
<dbReference type="GeneID" id="113698326"/>
<dbReference type="RefSeq" id="XP_071912544.1">
    <property type="nucleotide sequence ID" value="XM_072056443.1"/>
</dbReference>
<accession>A0ABM4UZ40</accession>
<dbReference type="InterPro" id="IPR029033">
    <property type="entry name" value="His_PPase_superfam"/>
</dbReference>
<evidence type="ECO:0000256" key="3">
    <source>
        <dbReference type="ARBA" id="ARBA00023235"/>
    </source>
</evidence>
<evidence type="ECO:0000256" key="4">
    <source>
        <dbReference type="RuleBase" id="RU004511"/>
    </source>
</evidence>
<evidence type="ECO:0000313" key="6">
    <source>
        <dbReference type="RefSeq" id="XP_071912544.1"/>
    </source>
</evidence>
<protein>
    <recommendedName>
        <fullName evidence="4">Phosphoglycerate mutase</fullName>
        <ecNumber evidence="4">5.4.2.11</ecNumber>
    </recommendedName>
</protein>
<organism evidence="5 6">
    <name type="scientific">Coffea arabica</name>
    <name type="common">Arabian coffee</name>
    <dbReference type="NCBI Taxonomy" id="13443"/>
    <lineage>
        <taxon>Eukaryota</taxon>
        <taxon>Viridiplantae</taxon>
        <taxon>Streptophyta</taxon>
        <taxon>Embryophyta</taxon>
        <taxon>Tracheophyta</taxon>
        <taxon>Spermatophyta</taxon>
        <taxon>Magnoliopsida</taxon>
        <taxon>eudicotyledons</taxon>
        <taxon>Gunneridae</taxon>
        <taxon>Pentapetalae</taxon>
        <taxon>asterids</taxon>
        <taxon>lamiids</taxon>
        <taxon>Gentianales</taxon>
        <taxon>Rubiaceae</taxon>
        <taxon>Ixoroideae</taxon>
        <taxon>Gardenieae complex</taxon>
        <taxon>Bertiereae - Coffeeae clade</taxon>
        <taxon>Coffeeae</taxon>
        <taxon>Coffea</taxon>
    </lineage>
</organism>
<dbReference type="PANTHER" id="PTHR11931">
    <property type="entry name" value="PHOSPHOGLYCERATE MUTASE"/>
    <property type="match status" value="1"/>
</dbReference>
<dbReference type="InterPro" id="IPR005952">
    <property type="entry name" value="Phosphogly_mut1"/>
</dbReference>
<evidence type="ECO:0000256" key="2">
    <source>
        <dbReference type="ARBA" id="ARBA00023152"/>
    </source>
</evidence>
<keyword evidence="3 4" id="KW-0413">Isomerase</keyword>
<name>A0ABM4UZ40_COFAR</name>
<dbReference type="PROSITE" id="PS00175">
    <property type="entry name" value="PG_MUTASE"/>
    <property type="match status" value="1"/>
</dbReference>
<evidence type="ECO:0000313" key="5">
    <source>
        <dbReference type="Proteomes" id="UP001652660"/>
    </source>
</evidence>
<reference evidence="6" key="1">
    <citation type="submission" date="2025-08" db="UniProtKB">
        <authorList>
            <consortium name="RefSeq"/>
        </authorList>
    </citation>
    <scope>IDENTIFICATION</scope>
    <source>
        <tissue evidence="6">Leaves</tissue>
    </source>
</reference>
<dbReference type="Gene3D" id="3.40.50.1240">
    <property type="entry name" value="Phosphoglycerate mutase-like"/>
    <property type="match status" value="1"/>
</dbReference>
<comment type="catalytic activity">
    <reaction evidence="4">
        <text>(2R)-2-phosphoglycerate = (2R)-3-phosphoglycerate</text>
        <dbReference type="Rhea" id="RHEA:15901"/>
        <dbReference type="ChEBI" id="CHEBI:58272"/>
        <dbReference type="ChEBI" id="CHEBI:58289"/>
        <dbReference type="EC" id="5.4.2.11"/>
    </reaction>
</comment>
<dbReference type="InterPro" id="IPR013078">
    <property type="entry name" value="His_Pase_superF_clade-1"/>
</dbReference>
<dbReference type="Pfam" id="PF00300">
    <property type="entry name" value="His_Phos_1"/>
    <property type="match status" value="1"/>
</dbReference>
<dbReference type="CDD" id="cd07067">
    <property type="entry name" value="HP_PGM_like"/>
    <property type="match status" value="1"/>
</dbReference>
<gene>
    <name evidence="6" type="primary">LOC113698326</name>
</gene>
<keyword evidence="5" id="KW-1185">Reference proteome</keyword>
<comment type="similarity">
    <text evidence="1 4">Belongs to the phosphoglycerate mutase family. BPG-dependent PGAM subfamily.</text>
</comment>
<proteinExistence type="inferred from homology"/>
<keyword evidence="2 4" id="KW-0324">Glycolysis</keyword>
<dbReference type="InterPro" id="IPR001345">
    <property type="entry name" value="PG/BPGM_mutase_AS"/>
</dbReference>
<sequence>MIRMSNVAFYQATNVRLVHGNGGESGGGRDFAGHRGCHSSCLRLMSKIIQNEEPFWRKEYWRTIKSQKVVSCASNSCSSAPYPILASSPTETNDSLKKENESVLILIRHGESMWNEKNLFTGCVDVPLTERGVEEAIEAGKRISKMPLDIVYTSALVRSQMTAMLALTEHHCMKTISRYGDLQGFNKQKTAEQYGKDQVQKWRRSYDVRPPNGESLEMCLKRAVTFFREHIEPQLLIGKHVMVVAHANSLRSMIMYLDKLTSQEVIDLELSTGVPMLYIYKEGKFIRRGSPLGSTEVGVYAYTESLALYRQQLDEM</sequence>
<evidence type="ECO:0000256" key="1">
    <source>
        <dbReference type="ARBA" id="ARBA00006717"/>
    </source>
</evidence>
<dbReference type="SUPFAM" id="SSF53254">
    <property type="entry name" value="Phosphoglycerate mutase-like"/>
    <property type="match status" value="1"/>
</dbReference>
<dbReference type="NCBIfam" id="TIGR01258">
    <property type="entry name" value="pgm_1"/>
    <property type="match status" value="1"/>
</dbReference>
<dbReference type="EC" id="5.4.2.11" evidence="4"/>
<dbReference type="SMART" id="SM00855">
    <property type="entry name" value="PGAM"/>
    <property type="match status" value="1"/>
</dbReference>